<organism evidence="1 2">
    <name type="scientific">Aspergillus wentii DTO 134E9</name>
    <dbReference type="NCBI Taxonomy" id="1073089"/>
    <lineage>
        <taxon>Eukaryota</taxon>
        <taxon>Fungi</taxon>
        <taxon>Dikarya</taxon>
        <taxon>Ascomycota</taxon>
        <taxon>Pezizomycotina</taxon>
        <taxon>Eurotiomycetes</taxon>
        <taxon>Eurotiomycetidae</taxon>
        <taxon>Eurotiales</taxon>
        <taxon>Aspergillaceae</taxon>
        <taxon>Aspergillus</taxon>
        <taxon>Aspergillus subgen. Cremei</taxon>
    </lineage>
</organism>
<dbReference type="GeneID" id="63752127"/>
<dbReference type="VEuPathDB" id="FungiDB:ASPWEDRAFT_44512"/>
<proteinExistence type="predicted"/>
<dbReference type="AlphaFoldDB" id="A0A1L9RBV9"/>
<gene>
    <name evidence="1" type="ORF">ASPWEDRAFT_44512</name>
</gene>
<sequence length="140" mass="15891">MIILPLHKVVDIPCHIDKDVLPMIQKLQSEVQKRLKEYAKQRGLTRFGTVRGSRRFPSYCPSVSAVPAPAPMRQILMLRVMFWREPVLVVSFACADDPGEQMIAEGRVKDKELLEQNDFDIGWIEGKYPGEIPDGIGDNL</sequence>
<accession>A0A1L9RBV9</accession>
<name>A0A1L9RBV9_ASPWE</name>
<reference evidence="2" key="1">
    <citation type="journal article" date="2017" name="Genome Biol.">
        <title>Comparative genomics reveals high biological diversity and specific adaptations in the industrially and medically important fungal genus Aspergillus.</title>
        <authorList>
            <person name="de Vries R.P."/>
            <person name="Riley R."/>
            <person name="Wiebenga A."/>
            <person name="Aguilar-Osorio G."/>
            <person name="Amillis S."/>
            <person name="Uchima C.A."/>
            <person name="Anderluh G."/>
            <person name="Asadollahi M."/>
            <person name="Askin M."/>
            <person name="Barry K."/>
            <person name="Battaglia E."/>
            <person name="Bayram O."/>
            <person name="Benocci T."/>
            <person name="Braus-Stromeyer S.A."/>
            <person name="Caldana C."/>
            <person name="Canovas D."/>
            <person name="Cerqueira G.C."/>
            <person name="Chen F."/>
            <person name="Chen W."/>
            <person name="Choi C."/>
            <person name="Clum A."/>
            <person name="Dos Santos R.A."/>
            <person name="Damasio A.R."/>
            <person name="Diallinas G."/>
            <person name="Emri T."/>
            <person name="Fekete E."/>
            <person name="Flipphi M."/>
            <person name="Freyberg S."/>
            <person name="Gallo A."/>
            <person name="Gournas C."/>
            <person name="Habgood R."/>
            <person name="Hainaut M."/>
            <person name="Harispe M.L."/>
            <person name="Henrissat B."/>
            <person name="Hilden K.S."/>
            <person name="Hope R."/>
            <person name="Hossain A."/>
            <person name="Karabika E."/>
            <person name="Karaffa L."/>
            <person name="Karanyi Z."/>
            <person name="Krasevec N."/>
            <person name="Kuo A."/>
            <person name="Kusch H."/>
            <person name="LaButti K."/>
            <person name="Lagendijk E.L."/>
            <person name="Lapidus A."/>
            <person name="Levasseur A."/>
            <person name="Lindquist E."/>
            <person name="Lipzen A."/>
            <person name="Logrieco A.F."/>
            <person name="MacCabe A."/>
            <person name="Maekelae M.R."/>
            <person name="Malavazi I."/>
            <person name="Melin P."/>
            <person name="Meyer V."/>
            <person name="Mielnichuk N."/>
            <person name="Miskei M."/>
            <person name="Molnar A.P."/>
            <person name="Mule G."/>
            <person name="Ngan C.Y."/>
            <person name="Orejas M."/>
            <person name="Orosz E."/>
            <person name="Ouedraogo J.P."/>
            <person name="Overkamp K.M."/>
            <person name="Park H.-S."/>
            <person name="Perrone G."/>
            <person name="Piumi F."/>
            <person name="Punt P.J."/>
            <person name="Ram A.F."/>
            <person name="Ramon A."/>
            <person name="Rauscher S."/>
            <person name="Record E."/>
            <person name="Riano-Pachon D.M."/>
            <person name="Robert V."/>
            <person name="Roehrig J."/>
            <person name="Ruller R."/>
            <person name="Salamov A."/>
            <person name="Salih N.S."/>
            <person name="Samson R.A."/>
            <person name="Sandor E."/>
            <person name="Sanguinetti M."/>
            <person name="Schuetze T."/>
            <person name="Sepcic K."/>
            <person name="Shelest E."/>
            <person name="Sherlock G."/>
            <person name="Sophianopoulou V."/>
            <person name="Squina F.M."/>
            <person name="Sun H."/>
            <person name="Susca A."/>
            <person name="Todd R.B."/>
            <person name="Tsang A."/>
            <person name="Unkles S.E."/>
            <person name="van de Wiele N."/>
            <person name="van Rossen-Uffink D."/>
            <person name="Oliveira J.V."/>
            <person name="Vesth T.C."/>
            <person name="Visser J."/>
            <person name="Yu J.-H."/>
            <person name="Zhou M."/>
            <person name="Andersen M.R."/>
            <person name="Archer D.B."/>
            <person name="Baker S.E."/>
            <person name="Benoit I."/>
            <person name="Brakhage A.A."/>
            <person name="Braus G.H."/>
            <person name="Fischer R."/>
            <person name="Frisvad J.C."/>
            <person name="Goldman G.H."/>
            <person name="Houbraken J."/>
            <person name="Oakley B."/>
            <person name="Pocsi I."/>
            <person name="Scazzocchio C."/>
            <person name="Seiboth B."/>
            <person name="vanKuyk P.A."/>
            <person name="Wortman J."/>
            <person name="Dyer P.S."/>
            <person name="Grigoriev I.V."/>
        </authorList>
    </citation>
    <scope>NUCLEOTIDE SEQUENCE [LARGE SCALE GENOMIC DNA]</scope>
    <source>
        <strain evidence="2">DTO 134E9</strain>
    </source>
</reference>
<evidence type="ECO:0000313" key="2">
    <source>
        <dbReference type="Proteomes" id="UP000184383"/>
    </source>
</evidence>
<dbReference type="RefSeq" id="XP_040686078.1">
    <property type="nucleotide sequence ID" value="XM_040836279.1"/>
</dbReference>
<keyword evidence="2" id="KW-1185">Reference proteome</keyword>
<evidence type="ECO:0000313" key="1">
    <source>
        <dbReference type="EMBL" id="OJJ32401.1"/>
    </source>
</evidence>
<protein>
    <submittedName>
        <fullName evidence="1">Uncharacterized protein</fullName>
    </submittedName>
</protein>
<dbReference type="EMBL" id="KV878215">
    <property type="protein sequence ID" value="OJJ32401.1"/>
    <property type="molecule type" value="Genomic_DNA"/>
</dbReference>
<dbReference type="Proteomes" id="UP000184383">
    <property type="component" value="Unassembled WGS sequence"/>
</dbReference>